<keyword evidence="1" id="KW-0540">Nuclease</keyword>
<gene>
    <name evidence="1" type="ORF">H6A04_12105</name>
</gene>
<reference evidence="1 2" key="1">
    <citation type="journal article" date="2021" name="Sci. Rep.">
        <title>The distribution of antibiotic resistance genes in chicken gut microbiota commensals.</title>
        <authorList>
            <person name="Juricova H."/>
            <person name="Matiasovicova J."/>
            <person name="Kubasova T."/>
            <person name="Cejkova D."/>
            <person name="Rychlik I."/>
        </authorList>
    </citation>
    <scope>NUCLEOTIDE SEQUENCE [LARGE SCALE GENOMIC DNA]</scope>
    <source>
        <strain evidence="1 2">An425</strain>
    </source>
</reference>
<dbReference type="EMBL" id="JACJLT010000328">
    <property type="protein sequence ID" value="MBM6876369.1"/>
    <property type="molecule type" value="Genomic_DNA"/>
</dbReference>
<name>A0ABS2G4L8_FUSMR</name>
<protein>
    <submittedName>
        <fullName evidence="1">Type II restriction endonuclease</fullName>
    </submittedName>
</protein>
<evidence type="ECO:0000313" key="2">
    <source>
        <dbReference type="Proteomes" id="UP000728968"/>
    </source>
</evidence>
<comment type="caution">
    <text evidence="1">The sequence shown here is derived from an EMBL/GenBank/DDBJ whole genome shotgun (WGS) entry which is preliminary data.</text>
</comment>
<feature type="non-terminal residue" evidence="1">
    <location>
        <position position="218"/>
    </location>
</feature>
<evidence type="ECO:0000313" key="1">
    <source>
        <dbReference type="EMBL" id="MBM6876369.1"/>
    </source>
</evidence>
<dbReference type="Proteomes" id="UP000728968">
    <property type="component" value="Unassembled WGS sequence"/>
</dbReference>
<keyword evidence="2" id="KW-1185">Reference proteome</keyword>
<dbReference type="GO" id="GO:0004519">
    <property type="term" value="F:endonuclease activity"/>
    <property type="evidence" value="ECO:0007669"/>
    <property type="project" value="UniProtKB-KW"/>
</dbReference>
<keyword evidence="1" id="KW-0378">Hydrolase</keyword>
<feature type="non-terminal residue" evidence="1">
    <location>
        <position position="1"/>
    </location>
</feature>
<sequence>GIFKAFFSYITSYQIISEYSDDEKNKIYVMVVKVKEDKDPIRARVKQREFIAKILREWHKDGALVVFYNEDSSHWRMSFIRLNYEFTMKGIEEKITPAKRLSYVVGEGEACKTAKDQFYTLANLKEKVSLDKLEEIFALEKVTNEFFKEYKNKYLDIKETLINDENFMNEAKKHDSEKPESFAEGFAKKLMGQISFIYFLQKKGWLGLKMTADKLSYE</sequence>
<organism evidence="1 2">
    <name type="scientific">Fusobacterium mortiferum</name>
    <dbReference type="NCBI Taxonomy" id="850"/>
    <lineage>
        <taxon>Bacteria</taxon>
        <taxon>Fusobacteriati</taxon>
        <taxon>Fusobacteriota</taxon>
        <taxon>Fusobacteriia</taxon>
        <taxon>Fusobacteriales</taxon>
        <taxon>Fusobacteriaceae</taxon>
        <taxon>Fusobacterium</taxon>
    </lineage>
</organism>
<accession>A0ABS2G4L8</accession>
<keyword evidence="1" id="KW-0255">Endonuclease</keyword>
<proteinExistence type="predicted"/>